<comment type="caution">
    <text evidence="3">The sequence shown here is derived from an EMBL/GenBank/DDBJ whole genome shotgun (WGS) entry which is preliminary data.</text>
</comment>
<keyword evidence="1" id="KW-0059">Arsenical resistance</keyword>
<evidence type="ECO:0000313" key="4">
    <source>
        <dbReference type="Proteomes" id="UP001155220"/>
    </source>
</evidence>
<protein>
    <submittedName>
        <fullName evidence="3">Low molecular weight phosphatase family protein</fullName>
    </submittedName>
</protein>
<reference evidence="3" key="1">
    <citation type="submission" date="2022-03" db="EMBL/GenBank/DDBJ databases">
        <title>Aurantimonas Liuensis sp. Nov., isolated from the hadal seawater of the Mariana Trench.</title>
        <authorList>
            <person name="Liu R."/>
        </authorList>
    </citation>
    <scope>NUCLEOTIDE SEQUENCE</scope>
    <source>
        <strain evidence="3">LRZ36</strain>
    </source>
</reference>
<accession>A0A9X2KDK0</accession>
<dbReference type="PANTHER" id="PTHR43428">
    <property type="entry name" value="ARSENATE REDUCTASE"/>
    <property type="match status" value="1"/>
</dbReference>
<organism evidence="3 4">
    <name type="scientific">Aurantimonas marianensis</name>
    <dbReference type="NCBI Taxonomy" id="2920428"/>
    <lineage>
        <taxon>Bacteria</taxon>
        <taxon>Pseudomonadati</taxon>
        <taxon>Pseudomonadota</taxon>
        <taxon>Alphaproteobacteria</taxon>
        <taxon>Hyphomicrobiales</taxon>
        <taxon>Aurantimonadaceae</taxon>
        <taxon>Aurantimonas</taxon>
    </lineage>
</organism>
<dbReference type="PANTHER" id="PTHR43428:SF1">
    <property type="entry name" value="ARSENATE REDUCTASE"/>
    <property type="match status" value="1"/>
</dbReference>
<dbReference type="Proteomes" id="UP001155220">
    <property type="component" value="Unassembled WGS sequence"/>
</dbReference>
<dbReference type="SUPFAM" id="SSF52788">
    <property type="entry name" value="Phosphotyrosine protein phosphatases I"/>
    <property type="match status" value="1"/>
</dbReference>
<dbReference type="Gene3D" id="3.40.50.2300">
    <property type="match status" value="1"/>
</dbReference>
<name>A0A9X2KDK0_9HYPH</name>
<dbReference type="InterPro" id="IPR036196">
    <property type="entry name" value="Ptyr_pPase_sf"/>
</dbReference>
<sequence length="152" mass="16489">MTRAANPTGKAAVSSLLFVCGMNAIRSPIAEAIARSILPASVYIASAGVRSGQRDPFVDIVLAERGLSLGDYRPQRFEDLEDGYFDLIVTMAPEAHHAALDATGTASVDIEFWPMPDPSAADGSRDQILDAYRDVCDRIEAHIRERLLKKDG</sequence>
<dbReference type="InterPro" id="IPR023485">
    <property type="entry name" value="Ptyr_pPase"/>
</dbReference>
<dbReference type="EMBL" id="JALHBS010000007">
    <property type="protein sequence ID" value="MCP3053709.1"/>
    <property type="molecule type" value="Genomic_DNA"/>
</dbReference>
<dbReference type="RefSeq" id="WP_253962604.1">
    <property type="nucleotide sequence ID" value="NZ_JALHBS010000007.1"/>
</dbReference>
<proteinExistence type="predicted"/>
<gene>
    <name evidence="3" type="ORF">MJ956_00925</name>
</gene>
<evidence type="ECO:0000313" key="3">
    <source>
        <dbReference type="EMBL" id="MCP3053709.1"/>
    </source>
</evidence>
<dbReference type="GO" id="GO:0046685">
    <property type="term" value="P:response to arsenic-containing substance"/>
    <property type="evidence" value="ECO:0007669"/>
    <property type="project" value="UniProtKB-KW"/>
</dbReference>
<keyword evidence="4" id="KW-1185">Reference proteome</keyword>
<dbReference type="AlphaFoldDB" id="A0A9X2KDK0"/>
<evidence type="ECO:0000256" key="1">
    <source>
        <dbReference type="ARBA" id="ARBA00022849"/>
    </source>
</evidence>
<feature type="domain" description="Phosphotyrosine protein phosphatase I" evidence="2">
    <location>
        <begin position="14"/>
        <end position="150"/>
    </location>
</feature>
<dbReference type="SMART" id="SM00226">
    <property type="entry name" value="LMWPc"/>
    <property type="match status" value="1"/>
</dbReference>
<evidence type="ECO:0000259" key="2">
    <source>
        <dbReference type="SMART" id="SM00226"/>
    </source>
</evidence>
<dbReference type="Pfam" id="PF01451">
    <property type="entry name" value="LMWPc"/>
    <property type="match status" value="1"/>
</dbReference>